<proteinExistence type="predicted"/>
<reference evidence="1" key="1">
    <citation type="submission" date="2014-11" db="EMBL/GenBank/DDBJ databases">
        <authorList>
            <person name="Amaro Gonzalez C."/>
        </authorList>
    </citation>
    <scope>NUCLEOTIDE SEQUENCE</scope>
</reference>
<name>A0A0E9QTR9_ANGAN</name>
<reference evidence="1" key="2">
    <citation type="journal article" date="2015" name="Fish Shellfish Immunol.">
        <title>Early steps in the European eel (Anguilla anguilla)-Vibrio vulnificus interaction in the gills: Role of the RtxA13 toxin.</title>
        <authorList>
            <person name="Callol A."/>
            <person name="Pajuelo D."/>
            <person name="Ebbesson L."/>
            <person name="Teles M."/>
            <person name="MacKenzie S."/>
            <person name="Amaro C."/>
        </authorList>
    </citation>
    <scope>NUCLEOTIDE SEQUENCE</scope>
</reference>
<accession>A0A0E9QTR9</accession>
<sequence>MRLNWNLRKHCLLGVDFGTKLMLPFSVVSGTKKVPCIFIYILRIIFF</sequence>
<organism evidence="1">
    <name type="scientific">Anguilla anguilla</name>
    <name type="common">European freshwater eel</name>
    <name type="synonym">Muraena anguilla</name>
    <dbReference type="NCBI Taxonomy" id="7936"/>
    <lineage>
        <taxon>Eukaryota</taxon>
        <taxon>Metazoa</taxon>
        <taxon>Chordata</taxon>
        <taxon>Craniata</taxon>
        <taxon>Vertebrata</taxon>
        <taxon>Euteleostomi</taxon>
        <taxon>Actinopterygii</taxon>
        <taxon>Neopterygii</taxon>
        <taxon>Teleostei</taxon>
        <taxon>Anguilliformes</taxon>
        <taxon>Anguillidae</taxon>
        <taxon>Anguilla</taxon>
    </lineage>
</organism>
<dbReference type="AlphaFoldDB" id="A0A0E9QTR9"/>
<dbReference type="EMBL" id="GBXM01089084">
    <property type="protein sequence ID" value="JAH19493.1"/>
    <property type="molecule type" value="Transcribed_RNA"/>
</dbReference>
<evidence type="ECO:0000313" key="1">
    <source>
        <dbReference type="EMBL" id="JAH19493.1"/>
    </source>
</evidence>
<protein>
    <submittedName>
        <fullName evidence="1">Uncharacterized protein</fullName>
    </submittedName>
</protein>